<comment type="cofactor">
    <cofactor evidence="1">
        <name>[4Fe-4S] cluster</name>
        <dbReference type="ChEBI" id="CHEBI:49883"/>
    </cofactor>
</comment>
<dbReference type="Gene3D" id="3.80.30.20">
    <property type="entry name" value="tm_1862 like domain"/>
    <property type="match status" value="1"/>
</dbReference>
<dbReference type="InterPro" id="IPR006638">
    <property type="entry name" value="Elp3/MiaA/NifB-like_rSAM"/>
</dbReference>
<dbReference type="SFLD" id="SFLDS00029">
    <property type="entry name" value="Radical_SAM"/>
    <property type="match status" value="1"/>
</dbReference>
<dbReference type="CDD" id="cd01335">
    <property type="entry name" value="Radical_SAM"/>
    <property type="match status" value="1"/>
</dbReference>
<dbReference type="SUPFAM" id="SSF102114">
    <property type="entry name" value="Radical SAM enzymes"/>
    <property type="match status" value="1"/>
</dbReference>
<dbReference type="InterPro" id="IPR036724">
    <property type="entry name" value="Cobalamin-bd_sf"/>
</dbReference>
<proteinExistence type="predicted"/>
<accession>A0A9D2PSR4</accession>
<dbReference type="InterPro" id="IPR051198">
    <property type="entry name" value="BchE-like"/>
</dbReference>
<protein>
    <submittedName>
        <fullName evidence="8">B12-binding domain-containing radical SAM protein</fullName>
    </submittedName>
</protein>
<dbReference type="Pfam" id="PF04055">
    <property type="entry name" value="Radical_SAM"/>
    <property type="match status" value="1"/>
</dbReference>
<sequence>MKLLLTAVNAKYIHSNLAVYSIRAYAQARGIRTELAEFTINQQKDEILRNLYERQPQVVCFSCYIWNISFVKDLIRDLKKILPGTEIWTGGPEVSYDAERFLTEMPQVRGVMCGEGEETFLELAQYYTACQQEKRSEGEVKELADIRGIIYRQEQEIRKNPAREILDMDTLVFPYEDLSHFANKILYYESSRGCPFSCSYCLSSIDKKLRFRSLSLVKKELQFFLDHKVPQVKFVDRTFNCRRDHAMEIWQYLKEHDNGITNFHFEISADLLAQEEIQLLNTMRPGAVQLEIGVQSTNPRTIREIRRTASFEKIRQQVEQVKAGNNIHQHLDLIAGLPFEDWDSFRKSFCDVYALKPQQLQLGFLKVLKGSYMYEQAEAYGCLYKSREPYEVLGTRWLDYGEICRLKGVEDMVEVYYNSGQFSSTMEALEELFEDAFAMYEALAGFYKRKGYDGLSHSRIRRYEILREFLEELPGADLEAFDRRMVYDLYAREKLKTRPAWAPEQKEYKQQIRAFYEEEAQEPQFLKDYAGYQAKQLEKMTHLEIFDRRVREKGCPKGICALLFDYRRRNPLTGDALVHEVELEGKTGKRI</sequence>
<keyword evidence="2" id="KW-0949">S-adenosyl-L-methionine</keyword>
<dbReference type="AlphaFoldDB" id="A0A9D2PSR4"/>
<feature type="domain" description="Radical SAM core" evidence="7">
    <location>
        <begin position="180"/>
        <end position="410"/>
    </location>
</feature>
<dbReference type="Pfam" id="PF13311">
    <property type="entry name" value="DUF4080"/>
    <property type="match status" value="1"/>
</dbReference>
<dbReference type="InterPro" id="IPR007197">
    <property type="entry name" value="rSAM"/>
</dbReference>
<dbReference type="Gene3D" id="3.40.50.280">
    <property type="entry name" value="Cobalamin-binding domain"/>
    <property type="match status" value="1"/>
</dbReference>
<evidence type="ECO:0000256" key="2">
    <source>
        <dbReference type="ARBA" id="ARBA00022691"/>
    </source>
</evidence>
<dbReference type="Proteomes" id="UP000823886">
    <property type="component" value="Unassembled WGS sequence"/>
</dbReference>
<comment type="caution">
    <text evidence="8">The sequence shown here is derived from an EMBL/GenBank/DDBJ whole genome shotgun (WGS) entry which is preliminary data.</text>
</comment>
<feature type="domain" description="B12-binding" evidence="6">
    <location>
        <begin position="1"/>
        <end position="134"/>
    </location>
</feature>
<evidence type="ECO:0000313" key="8">
    <source>
        <dbReference type="EMBL" id="HJC64605.1"/>
    </source>
</evidence>
<dbReference type="InterPro" id="IPR034466">
    <property type="entry name" value="Methyltransferase_Class_B"/>
</dbReference>
<evidence type="ECO:0000313" key="9">
    <source>
        <dbReference type="Proteomes" id="UP000823886"/>
    </source>
</evidence>
<dbReference type="InterPro" id="IPR025288">
    <property type="entry name" value="DUF4080"/>
</dbReference>
<reference evidence="8" key="2">
    <citation type="submission" date="2021-04" db="EMBL/GenBank/DDBJ databases">
        <authorList>
            <person name="Gilroy R."/>
        </authorList>
    </citation>
    <scope>NUCLEOTIDE SEQUENCE</scope>
    <source>
        <strain evidence="8">ChiBcec2-3848</strain>
    </source>
</reference>
<dbReference type="InterPro" id="IPR006158">
    <property type="entry name" value="Cobalamin-bd"/>
</dbReference>
<dbReference type="SUPFAM" id="SSF52242">
    <property type="entry name" value="Cobalamin (vitamin B12)-binding domain"/>
    <property type="match status" value="1"/>
</dbReference>
<dbReference type="InterPro" id="IPR023404">
    <property type="entry name" value="rSAM_horseshoe"/>
</dbReference>
<keyword evidence="4" id="KW-0408">Iron</keyword>
<dbReference type="GO" id="GO:0003824">
    <property type="term" value="F:catalytic activity"/>
    <property type="evidence" value="ECO:0007669"/>
    <property type="project" value="InterPro"/>
</dbReference>
<dbReference type="GO" id="GO:0046872">
    <property type="term" value="F:metal ion binding"/>
    <property type="evidence" value="ECO:0007669"/>
    <property type="project" value="UniProtKB-KW"/>
</dbReference>
<organism evidence="8 9">
    <name type="scientific">Candidatus Blautia merdavium</name>
    <dbReference type="NCBI Taxonomy" id="2838494"/>
    <lineage>
        <taxon>Bacteria</taxon>
        <taxon>Bacillati</taxon>
        <taxon>Bacillota</taxon>
        <taxon>Clostridia</taxon>
        <taxon>Lachnospirales</taxon>
        <taxon>Lachnospiraceae</taxon>
        <taxon>Blautia</taxon>
    </lineage>
</organism>
<evidence type="ECO:0000256" key="3">
    <source>
        <dbReference type="ARBA" id="ARBA00022723"/>
    </source>
</evidence>
<name>A0A9D2PSR4_9FIRM</name>
<evidence type="ECO:0000259" key="6">
    <source>
        <dbReference type="PROSITE" id="PS51332"/>
    </source>
</evidence>
<dbReference type="SMART" id="SM00729">
    <property type="entry name" value="Elp3"/>
    <property type="match status" value="1"/>
</dbReference>
<dbReference type="SFLD" id="SFLDG01082">
    <property type="entry name" value="B12-binding_domain_containing"/>
    <property type="match status" value="1"/>
</dbReference>
<reference evidence="8" key="1">
    <citation type="journal article" date="2021" name="PeerJ">
        <title>Extensive microbial diversity within the chicken gut microbiome revealed by metagenomics and culture.</title>
        <authorList>
            <person name="Gilroy R."/>
            <person name="Ravi A."/>
            <person name="Getino M."/>
            <person name="Pursley I."/>
            <person name="Horton D.L."/>
            <person name="Alikhan N.F."/>
            <person name="Baker D."/>
            <person name="Gharbi K."/>
            <person name="Hall N."/>
            <person name="Watson M."/>
            <person name="Adriaenssens E.M."/>
            <person name="Foster-Nyarko E."/>
            <person name="Jarju S."/>
            <person name="Secka A."/>
            <person name="Antonio M."/>
            <person name="Oren A."/>
            <person name="Chaudhuri R.R."/>
            <person name="La Ragione R."/>
            <person name="Hildebrand F."/>
            <person name="Pallen M.J."/>
        </authorList>
    </citation>
    <scope>NUCLEOTIDE SEQUENCE</scope>
    <source>
        <strain evidence="8">ChiBcec2-3848</strain>
    </source>
</reference>
<dbReference type="PROSITE" id="PS51332">
    <property type="entry name" value="B12_BINDING"/>
    <property type="match status" value="1"/>
</dbReference>
<dbReference type="Pfam" id="PF02310">
    <property type="entry name" value="B12-binding"/>
    <property type="match status" value="1"/>
</dbReference>
<evidence type="ECO:0000256" key="5">
    <source>
        <dbReference type="ARBA" id="ARBA00023014"/>
    </source>
</evidence>
<dbReference type="EMBL" id="DWVZ01000187">
    <property type="protein sequence ID" value="HJC64605.1"/>
    <property type="molecule type" value="Genomic_DNA"/>
</dbReference>
<evidence type="ECO:0000259" key="7">
    <source>
        <dbReference type="PROSITE" id="PS51918"/>
    </source>
</evidence>
<dbReference type="PANTHER" id="PTHR43409:SF16">
    <property type="entry name" value="SLR0320 PROTEIN"/>
    <property type="match status" value="1"/>
</dbReference>
<gene>
    <name evidence="8" type="ORF">H9753_13500</name>
</gene>
<evidence type="ECO:0000256" key="4">
    <source>
        <dbReference type="ARBA" id="ARBA00023004"/>
    </source>
</evidence>
<dbReference type="PANTHER" id="PTHR43409">
    <property type="entry name" value="ANAEROBIC MAGNESIUM-PROTOPORPHYRIN IX MONOMETHYL ESTER CYCLASE-RELATED"/>
    <property type="match status" value="1"/>
</dbReference>
<dbReference type="GO" id="GO:0005829">
    <property type="term" value="C:cytosol"/>
    <property type="evidence" value="ECO:0007669"/>
    <property type="project" value="TreeGrafter"/>
</dbReference>
<keyword evidence="3" id="KW-0479">Metal-binding</keyword>
<dbReference type="InterPro" id="IPR058240">
    <property type="entry name" value="rSAM_sf"/>
</dbReference>
<dbReference type="GO" id="GO:0031419">
    <property type="term" value="F:cobalamin binding"/>
    <property type="evidence" value="ECO:0007669"/>
    <property type="project" value="InterPro"/>
</dbReference>
<evidence type="ECO:0000256" key="1">
    <source>
        <dbReference type="ARBA" id="ARBA00001966"/>
    </source>
</evidence>
<keyword evidence="5" id="KW-0411">Iron-sulfur</keyword>
<dbReference type="CDD" id="cd02068">
    <property type="entry name" value="radical_SAM_B12_BD"/>
    <property type="match status" value="1"/>
</dbReference>
<dbReference type="GO" id="GO:0051539">
    <property type="term" value="F:4 iron, 4 sulfur cluster binding"/>
    <property type="evidence" value="ECO:0007669"/>
    <property type="project" value="UniProtKB-KW"/>
</dbReference>
<dbReference type="PROSITE" id="PS51918">
    <property type="entry name" value="RADICAL_SAM"/>
    <property type="match status" value="1"/>
</dbReference>
<dbReference type="SFLD" id="SFLDG01123">
    <property type="entry name" value="methyltransferase_(Class_B)"/>
    <property type="match status" value="1"/>
</dbReference>